<name>A0A0C9W3Q0_SPHS4</name>
<proteinExistence type="predicted"/>
<reference evidence="1 2" key="1">
    <citation type="submission" date="2014-06" db="EMBL/GenBank/DDBJ databases">
        <title>Evolutionary Origins and Diversification of the Mycorrhizal Mutualists.</title>
        <authorList>
            <consortium name="DOE Joint Genome Institute"/>
            <consortium name="Mycorrhizal Genomics Consortium"/>
            <person name="Kohler A."/>
            <person name="Kuo A."/>
            <person name="Nagy L.G."/>
            <person name="Floudas D."/>
            <person name="Copeland A."/>
            <person name="Barry K.W."/>
            <person name="Cichocki N."/>
            <person name="Veneault-Fourrey C."/>
            <person name="LaButti K."/>
            <person name="Lindquist E.A."/>
            <person name="Lipzen A."/>
            <person name="Lundell T."/>
            <person name="Morin E."/>
            <person name="Murat C."/>
            <person name="Riley R."/>
            <person name="Ohm R."/>
            <person name="Sun H."/>
            <person name="Tunlid A."/>
            <person name="Henrissat B."/>
            <person name="Grigoriev I.V."/>
            <person name="Hibbett D.S."/>
            <person name="Martin F."/>
        </authorList>
    </citation>
    <scope>NUCLEOTIDE SEQUENCE [LARGE SCALE GENOMIC DNA]</scope>
    <source>
        <strain evidence="1 2">SS14</strain>
    </source>
</reference>
<gene>
    <name evidence="1" type="ORF">M422DRAFT_29524</name>
</gene>
<evidence type="ECO:0000313" key="1">
    <source>
        <dbReference type="EMBL" id="KIJ45841.1"/>
    </source>
</evidence>
<evidence type="ECO:0000313" key="2">
    <source>
        <dbReference type="Proteomes" id="UP000054279"/>
    </source>
</evidence>
<organism evidence="1 2">
    <name type="scientific">Sphaerobolus stellatus (strain SS14)</name>
    <dbReference type="NCBI Taxonomy" id="990650"/>
    <lineage>
        <taxon>Eukaryota</taxon>
        <taxon>Fungi</taxon>
        <taxon>Dikarya</taxon>
        <taxon>Basidiomycota</taxon>
        <taxon>Agaricomycotina</taxon>
        <taxon>Agaricomycetes</taxon>
        <taxon>Phallomycetidae</taxon>
        <taxon>Geastrales</taxon>
        <taxon>Sphaerobolaceae</taxon>
        <taxon>Sphaerobolus</taxon>
    </lineage>
</organism>
<dbReference type="HOGENOM" id="CLU_1050404_0_0_1"/>
<sequence length="265" mass="29144">MLANCVRQPLHAFPAFAPRCHSFSTLTKEGDTQAPKNTPSRPRVLRHAVGLPLTPLDDKYAEFLQSIEKTIIPGREAPNPSDIFVNPLRIRIYQPVKSNTDCTKLADGLQSIRETLATVGPIKLNIGQLYALPVKGNQPADPSKFIARQISLRPSLNKAEMEKLNKLFRTVTDKLKEDGFITRPANDIPIPTVTCIPTYIKVVFNTSTFVESLKKFGATDLSGLKTGGDIAVDLGNFKINEITLEQLLHGTFTIAGSEPLAKIEL</sequence>
<keyword evidence="2" id="KW-1185">Reference proteome</keyword>
<accession>A0A0C9W3Q0</accession>
<dbReference type="Proteomes" id="UP000054279">
    <property type="component" value="Unassembled WGS sequence"/>
</dbReference>
<dbReference type="AlphaFoldDB" id="A0A0C9W3Q0"/>
<protein>
    <submittedName>
        <fullName evidence="1">Uncharacterized protein</fullName>
    </submittedName>
</protein>
<dbReference type="EMBL" id="KN837110">
    <property type="protein sequence ID" value="KIJ45841.1"/>
    <property type="molecule type" value="Genomic_DNA"/>
</dbReference>